<keyword evidence="1" id="KW-0472">Membrane</keyword>
<keyword evidence="1" id="KW-1133">Transmembrane helix</keyword>
<evidence type="ECO:0000256" key="1">
    <source>
        <dbReference type="SAM" id="Phobius"/>
    </source>
</evidence>
<feature type="transmembrane region" description="Helical" evidence="1">
    <location>
        <begin position="7"/>
        <end position="28"/>
    </location>
</feature>
<name>A0AAV0JIS3_9ROSI</name>
<proteinExistence type="predicted"/>
<dbReference type="InterPro" id="IPR055283">
    <property type="entry name" value="TAXIMIN_1/2"/>
</dbReference>
<comment type="caution">
    <text evidence="2">The sequence shown here is derived from an EMBL/GenBank/DDBJ whole genome shotgun (WGS) entry which is preliminary data.</text>
</comment>
<gene>
    <name evidence="2" type="ORF">LITE_LOCUS14278</name>
</gene>
<dbReference type="PANTHER" id="PTHR33834">
    <property type="entry name" value="SIGNALING PEPTIDE TAXIMIN 2"/>
    <property type="match status" value="1"/>
</dbReference>
<accession>A0AAV0JIS3</accession>
<evidence type="ECO:0000313" key="2">
    <source>
        <dbReference type="EMBL" id="CAI0409189.1"/>
    </source>
</evidence>
<dbReference type="AlphaFoldDB" id="A0AAV0JIS3"/>
<evidence type="ECO:0000313" key="3">
    <source>
        <dbReference type="Proteomes" id="UP001154282"/>
    </source>
</evidence>
<dbReference type="EMBL" id="CAMGYJ010000005">
    <property type="protein sequence ID" value="CAI0409189.1"/>
    <property type="molecule type" value="Genomic_DNA"/>
</dbReference>
<reference evidence="2" key="1">
    <citation type="submission" date="2022-08" db="EMBL/GenBank/DDBJ databases">
        <authorList>
            <person name="Gutierrez-Valencia J."/>
        </authorList>
    </citation>
    <scope>NUCLEOTIDE SEQUENCE</scope>
</reference>
<dbReference type="PANTHER" id="PTHR33834:SF10">
    <property type="entry name" value="SIGNALING PEPTIDE TAXIMIN 2-LIKE"/>
    <property type="match status" value="1"/>
</dbReference>
<keyword evidence="1" id="KW-0812">Transmembrane</keyword>
<dbReference type="Proteomes" id="UP001154282">
    <property type="component" value="Unassembled WGS sequence"/>
</dbReference>
<organism evidence="2 3">
    <name type="scientific">Linum tenue</name>
    <dbReference type="NCBI Taxonomy" id="586396"/>
    <lineage>
        <taxon>Eukaryota</taxon>
        <taxon>Viridiplantae</taxon>
        <taxon>Streptophyta</taxon>
        <taxon>Embryophyta</taxon>
        <taxon>Tracheophyta</taxon>
        <taxon>Spermatophyta</taxon>
        <taxon>Magnoliopsida</taxon>
        <taxon>eudicotyledons</taxon>
        <taxon>Gunneridae</taxon>
        <taxon>Pentapetalae</taxon>
        <taxon>rosids</taxon>
        <taxon>fabids</taxon>
        <taxon>Malpighiales</taxon>
        <taxon>Linaceae</taxon>
        <taxon>Linum</taxon>
    </lineage>
</organism>
<protein>
    <submittedName>
        <fullName evidence="2">Uncharacterized protein</fullName>
    </submittedName>
</protein>
<keyword evidence="3" id="KW-1185">Reference proteome</keyword>
<sequence>MGHCRPFAFLLSLPFAFVSLILSLLGALLWIVGSILNCICPCCCMCCTGIANFAVSLVKLPFMIMEMFIDFIPC</sequence>